<evidence type="ECO:0000256" key="1">
    <source>
        <dbReference type="SAM" id="Coils"/>
    </source>
</evidence>
<dbReference type="AlphaFoldDB" id="A0A3N0YR62"/>
<dbReference type="EMBL" id="RJVU01029889">
    <property type="protein sequence ID" value="ROL48480.1"/>
    <property type="molecule type" value="Genomic_DNA"/>
</dbReference>
<gene>
    <name evidence="3" type="ORF">DPX16_2187</name>
</gene>
<evidence type="ECO:0000313" key="4">
    <source>
        <dbReference type="Proteomes" id="UP000281406"/>
    </source>
</evidence>
<keyword evidence="4" id="KW-1185">Reference proteome</keyword>
<protein>
    <submittedName>
        <fullName evidence="3">Uncharacterized protein</fullName>
    </submittedName>
</protein>
<dbReference type="PANTHER" id="PTHR46601">
    <property type="entry name" value="ULP_PROTEASE DOMAIN-CONTAINING PROTEIN"/>
    <property type="match status" value="1"/>
</dbReference>
<keyword evidence="1" id="KW-0175">Coiled coil</keyword>
<feature type="compositionally biased region" description="Polar residues" evidence="2">
    <location>
        <begin position="17"/>
        <end position="39"/>
    </location>
</feature>
<evidence type="ECO:0000256" key="2">
    <source>
        <dbReference type="SAM" id="MobiDB-lite"/>
    </source>
</evidence>
<sequence length="527" mass="61817">MWRDAIKRQKNREALRNSDTPPQSPDNQNAEQPRSGSSRQHLEGKKQSRRASYKLHKEIAQLQHALTKERKLKEKYKKRLQRSVKQNESSRSKVRELVKNCPVNSRIRKTLLLHEALISDIKRKYQNARNERDKQILAKVTVGKIVKKYRLQRWSEQALGFSKKRRNLLKSKSLTSFTRKTVNRFADTSIQKNIKSFFNRDDVSRITTGRKQTITRNKVKMQKRFLVDTMRSLHRKFLAENNVRISYSSFCRLRPFWVVHPSLSDRETCQCKLHENLSFLAEKLNQLKLIETSDLERLTKTVSCDNTRKDCMYGECENCKDKTVPLSSMYDSVKKVSYTQWGTEEKAKMDDQEGPKLFFVNGDTVEQALERMPSNLPAVPATMRIHQVVTLAPGEILSRDVSCMCSTQKQLQCECWNTNHFSFVKKVPDAVSQRQTQIHWEDPEVLGQWCVLTYDKDLFPGIILAMDETHVQVKCMHRVGPNRFFWPAREDVLWYDFDDVLELIPPPKPVTTRHMEIQKDIWARLSE</sequence>
<comment type="caution">
    <text evidence="3">The sequence shown here is derived from an EMBL/GenBank/DDBJ whole genome shotgun (WGS) entry which is preliminary data.</text>
</comment>
<dbReference type="PANTHER" id="PTHR46601:SF2">
    <property type="entry name" value="UBIQUITIN-LIKE PROTEASE FAMILY PROFILE DOMAIN-CONTAINING PROTEIN"/>
    <property type="match status" value="1"/>
</dbReference>
<name>A0A3N0YR62_ANAGA</name>
<proteinExistence type="predicted"/>
<feature type="coiled-coil region" evidence="1">
    <location>
        <begin position="111"/>
        <end position="138"/>
    </location>
</feature>
<dbReference type="OrthoDB" id="8945351at2759"/>
<dbReference type="Proteomes" id="UP000281406">
    <property type="component" value="Unassembled WGS sequence"/>
</dbReference>
<accession>A0A3N0YR62</accession>
<reference evidence="3 4" key="1">
    <citation type="submission" date="2018-10" db="EMBL/GenBank/DDBJ databases">
        <title>Genome assembly for a Yunnan-Guizhou Plateau 3E fish, Anabarilius grahami (Regan), and its evolutionary and genetic applications.</title>
        <authorList>
            <person name="Jiang W."/>
        </authorList>
    </citation>
    <scope>NUCLEOTIDE SEQUENCE [LARGE SCALE GENOMIC DNA]</scope>
    <source>
        <strain evidence="3">AG-KIZ</strain>
        <tissue evidence="3">Muscle</tissue>
    </source>
</reference>
<feature type="region of interest" description="Disordered" evidence="2">
    <location>
        <begin position="1"/>
        <end position="51"/>
    </location>
</feature>
<organism evidence="3 4">
    <name type="scientific">Anabarilius grahami</name>
    <name type="common">Kanglang fish</name>
    <name type="synonym">Barilius grahami</name>
    <dbReference type="NCBI Taxonomy" id="495550"/>
    <lineage>
        <taxon>Eukaryota</taxon>
        <taxon>Metazoa</taxon>
        <taxon>Chordata</taxon>
        <taxon>Craniata</taxon>
        <taxon>Vertebrata</taxon>
        <taxon>Euteleostomi</taxon>
        <taxon>Actinopterygii</taxon>
        <taxon>Neopterygii</taxon>
        <taxon>Teleostei</taxon>
        <taxon>Ostariophysi</taxon>
        <taxon>Cypriniformes</taxon>
        <taxon>Xenocyprididae</taxon>
        <taxon>Xenocypridinae</taxon>
        <taxon>Xenocypridinae incertae sedis</taxon>
        <taxon>Anabarilius</taxon>
    </lineage>
</organism>
<feature type="compositionally biased region" description="Basic and acidic residues" evidence="2">
    <location>
        <begin position="1"/>
        <end position="16"/>
    </location>
</feature>
<evidence type="ECO:0000313" key="3">
    <source>
        <dbReference type="EMBL" id="ROL48480.1"/>
    </source>
</evidence>